<feature type="compositionally biased region" description="Acidic residues" evidence="1">
    <location>
        <begin position="77"/>
        <end position="89"/>
    </location>
</feature>
<dbReference type="VEuPathDB" id="FungiDB:SAPIO_CDS1718"/>
<name>A0A084GDK9_PSEDA</name>
<organism evidence="2 3">
    <name type="scientific">Pseudallescheria apiosperma</name>
    <name type="common">Scedosporium apiospermum</name>
    <dbReference type="NCBI Taxonomy" id="563466"/>
    <lineage>
        <taxon>Eukaryota</taxon>
        <taxon>Fungi</taxon>
        <taxon>Dikarya</taxon>
        <taxon>Ascomycota</taxon>
        <taxon>Pezizomycotina</taxon>
        <taxon>Sordariomycetes</taxon>
        <taxon>Hypocreomycetidae</taxon>
        <taxon>Microascales</taxon>
        <taxon>Microascaceae</taxon>
        <taxon>Scedosporium</taxon>
    </lineage>
</organism>
<dbReference type="KEGG" id="sapo:SAPIO_CDS1718"/>
<feature type="compositionally biased region" description="Acidic residues" evidence="1">
    <location>
        <begin position="238"/>
        <end position="247"/>
    </location>
</feature>
<sequence>MVTTRSGTKRKAMDKVEPAEPATNAPSSTPKRQRLPLRKKNAEGATDSPAPKKGAAKKTPSKKKQAEDAPADKEGEVVEDAAVNDEDGGDIMAALQRQLAAAHPSPAVLKKAETPAVVATNPQESDEDSDDEAPEAISNVQAAEAAKQVAQASQKAAQQQAAQAKKKRQERDALFKAQAESRKQSKPEEEKPAAAELTAPTETPSEDVVTTEGETQQEQQVTQSGKAKLPEFLPQEFLDSDDDEEAYQGDLSSVGGEPKPKRRKSEQKKAPRDKRVGSTVYRVMSEVDKRLAPRKAKSSNEVKARLLKRNRSGVPQQKGFIVGRPMPKPDWGSSRR</sequence>
<feature type="compositionally biased region" description="Basic residues" evidence="1">
    <location>
        <begin position="54"/>
        <end position="63"/>
    </location>
</feature>
<dbReference type="GeneID" id="27720790"/>
<gene>
    <name evidence="2" type="ORF">SAPIO_CDS1718</name>
</gene>
<proteinExistence type="predicted"/>
<evidence type="ECO:0000256" key="1">
    <source>
        <dbReference type="SAM" id="MobiDB-lite"/>
    </source>
</evidence>
<evidence type="ECO:0008006" key="4">
    <source>
        <dbReference type="Google" id="ProtNLM"/>
    </source>
</evidence>
<dbReference type="HOGENOM" id="CLU_044746_0_0_1"/>
<dbReference type="OMA" id="FTRQPEE"/>
<evidence type="ECO:0000313" key="2">
    <source>
        <dbReference type="EMBL" id="KEZ45421.1"/>
    </source>
</evidence>
<protein>
    <recommendedName>
        <fullName evidence="4">U3 snoRNA associated</fullName>
    </recommendedName>
</protein>
<dbReference type="OrthoDB" id="5245631at2759"/>
<dbReference type="AlphaFoldDB" id="A0A084GDK9"/>
<feature type="compositionally biased region" description="Low complexity" evidence="1">
    <location>
        <begin position="194"/>
        <end position="223"/>
    </location>
</feature>
<dbReference type="GO" id="GO:0006364">
    <property type="term" value="P:rRNA processing"/>
    <property type="evidence" value="ECO:0007669"/>
    <property type="project" value="InterPro"/>
</dbReference>
<feature type="compositionally biased region" description="Basic and acidic residues" evidence="1">
    <location>
        <begin position="267"/>
        <end position="276"/>
    </location>
</feature>
<dbReference type="RefSeq" id="XP_016645220.1">
    <property type="nucleotide sequence ID" value="XM_016784923.1"/>
</dbReference>
<keyword evidence="3" id="KW-1185">Reference proteome</keyword>
<reference evidence="2 3" key="1">
    <citation type="journal article" date="2014" name="Genome Announc.">
        <title>Draft genome sequence of the pathogenic fungus Scedosporium apiospermum.</title>
        <authorList>
            <person name="Vandeputte P."/>
            <person name="Ghamrawi S."/>
            <person name="Rechenmann M."/>
            <person name="Iltis A."/>
            <person name="Giraud S."/>
            <person name="Fleury M."/>
            <person name="Thornton C."/>
            <person name="Delhaes L."/>
            <person name="Meyer W."/>
            <person name="Papon N."/>
            <person name="Bouchara J.P."/>
        </authorList>
    </citation>
    <scope>NUCLEOTIDE SEQUENCE [LARGE SCALE GENOMIC DNA]</scope>
    <source>
        <strain evidence="2 3">IHEM 14462</strain>
    </source>
</reference>
<dbReference type="Pfam" id="PF08297">
    <property type="entry name" value="U3_snoRNA_assoc"/>
    <property type="match status" value="1"/>
</dbReference>
<feature type="compositionally biased region" description="Acidic residues" evidence="1">
    <location>
        <begin position="124"/>
        <end position="134"/>
    </location>
</feature>
<dbReference type="InterPro" id="IPR013268">
    <property type="entry name" value="UTP16"/>
</dbReference>
<feature type="region of interest" description="Disordered" evidence="1">
    <location>
        <begin position="1"/>
        <end position="336"/>
    </location>
</feature>
<dbReference type="Proteomes" id="UP000028545">
    <property type="component" value="Unassembled WGS sequence"/>
</dbReference>
<comment type="caution">
    <text evidence="2">The sequence shown here is derived from an EMBL/GenBank/DDBJ whole genome shotgun (WGS) entry which is preliminary data.</text>
</comment>
<feature type="compositionally biased region" description="Basic and acidic residues" evidence="1">
    <location>
        <begin position="64"/>
        <end position="76"/>
    </location>
</feature>
<dbReference type="EMBL" id="JOWA01000077">
    <property type="protein sequence ID" value="KEZ45421.1"/>
    <property type="molecule type" value="Genomic_DNA"/>
</dbReference>
<dbReference type="GO" id="GO:0030515">
    <property type="term" value="F:snoRNA binding"/>
    <property type="evidence" value="ECO:0007669"/>
    <property type="project" value="InterPro"/>
</dbReference>
<evidence type="ECO:0000313" key="3">
    <source>
        <dbReference type="Proteomes" id="UP000028545"/>
    </source>
</evidence>
<accession>A0A084GDK9</accession>
<feature type="compositionally biased region" description="Basic and acidic residues" evidence="1">
    <location>
        <begin position="169"/>
        <end position="193"/>
    </location>
</feature>
<feature type="compositionally biased region" description="Low complexity" evidence="1">
    <location>
        <begin position="141"/>
        <end position="163"/>
    </location>
</feature>